<feature type="domain" description="GFO/IDH/MocA-like oxidoreductase" evidence="2">
    <location>
        <begin position="159"/>
        <end position="225"/>
    </location>
</feature>
<dbReference type="Gene3D" id="3.40.50.720">
    <property type="entry name" value="NAD(P)-binding Rossmann-like Domain"/>
    <property type="match status" value="1"/>
</dbReference>
<dbReference type="PANTHER" id="PTHR43377:SF1">
    <property type="entry name" value="BILIVERDIN REDUCTASE A"/>
    <property type="match status" value="1"/>
</dbReference>
<dbReference type="Gene3D" id="3.30.360.10">
    <property type="entry name" value="Dihydrodipicolinate Reductase, domain 2"/>
    <property type="match status" value="1"/>
</dbReference>
<dbReference type="Proteomes" id="UP000011566">
    <property type="component" value="Unassembled WGS sequence"/>
</dbReference>
<dbReference type="InterPro" id="IPR036291">
    <property type="entry name" value="NAD(P)-bd_dom_sf"/>
</dbReference>
<dbReference type="SUPFAM" id="SSF51735">
    <property type="entry name" value="NAD(P)-binding Rossmann-fold domains"/>
    <property type="match status" value="1"/>
</dbReference>
<evidence type="ECO:0000313" key="4">
    <source>
        <dbReference type="Proteomes" id="UP000011566"/>
    </source>
</evidence>
<dbReference type="InterPro" id="IPR055170">
    <property type="entry name" value="GFO_IDH_MocA-like_dom"/>
</dbReference>
<dbReference type="InterPro" id="IPR051450">
    <property type="entry name" value="Gfo/Idh/MocA_Oxidoreductases"/>
</dbReference>
<dbReference type="EMBL" id="AOMB01000043">
    <property type="protein sequence ID" value="EMA35759.1"/>
    <property type="molecule type" value="Genomic_DNA"/>
</dbReference>
<sequence length="334" mass="36354">MSAAATTRAGVIGVGSMGQNHARVYAELPDVELVGVADTDEKRANEVATRHDTDARARADLLATVDVVSIAVPTAYHYDLARECIEADVAVLVEKPFVADPENGRELCDLADERGVTLQVGHIERFNPAIEAVASVLADEEILAFDARRLGAPRERDIKDGAVMDLMIHDIDVVCSLVDDEIDLVNAVSTEDGRYVDAQLGFSGGTVGSLTASRVTQRKIRELTITARDCWIVVDYIHRSIDVHRQSPPEPDDAPYTEFRSGVWRRGIDSNEGIIEQPVVGDGEPLKKEVASFVECARTGREPVVSAADGLRALRIAKRIDRLADPNPIEADPR</sequence>
<dbReference type="eggNOG" id="arCOG01622">
    <property type="taxonomic scope" value="Archaea"/>
</dbReference>
<dbReference type="OrthoDB" id="25239at2157"/>
<gene>
    <name evidence="3" type="ORF">C447_16414</name>
</gene>
<dbReference type="PANTHER" id="PTHR43377">
    <property type="entry name" value="BILIVERDIN REDUCTASE A"/>
    <property type="match status" value="1"/>
</dbReference>
<dbReference type="SUPFAM" id="SSF55347">
    <property type="entry name" value="Glyceraldehyde-3-phosphate dehydrogenase-like, C-terminal domain"/>
    <property type="match status" value="1"/>
</dbReference>
<organism evidence="3 4">
    <name type="scientific">Halococcus hamelinensis 100A6</name>
    <dbReference type="NCBI Taxonomy" id="1132509"/>
    <lineage>
        <taxon>Archaea</taxon>
        <taxon>Methanobacteriati</taxon>
        <taxon>Methanobacteriota</taxon>
        <taxon>Stenosarchaea group</taxon>
        <taxon>Halobacteria</taxon>
        <taxon>Halobacteriales</taxon>
        <taxon>Halococcaceae</taxon>
        <taxon>Halococcus</taxon>
    </lineage>
</organism>
<evidence type="ECO:0000259" key="1">
    <source>
        <dbReference type="Pfam" id="PF01408"/>
    </source>
</evidence>
<keyword evidence="4" id="KW-1185">Reference proteome</keyword>
<dbReference type="AlphaFoldDB" id="M0LTM9"/>
<protein>
    <submittedName>
        <fullName evidence="3">Oxidoreductase domain-containing protein</fullName>
    </submittedName>
</protein>
<dbReference type="Pfam" id="PF01408">
    <property type="entry name" value="GFO_IDH_MocA"/>
    <property type="match status" value="1"/>
</dbReference>
<evidence type="ECO:0000259" key="2">
    <source>
        <dbReference type="Pfam" id="PF22725"/>
    </source>
</evidence>
<dbReference type="RefSeq" id="WP_007695820.1">
    <property type="nucleotide sequence ID" value="NZ_AJRK01000449.1"/>
</dbReference>
<dbReference type="InterPro" id="IPR000683">
    <property type="entry name" value="Gfo/Idh/MocA-like_OxRdtase_N"/>
</dbReference>
<reference evidence="3 4" key="1">
    <citation type="journal article" date="2014" name="PLoS Genet.">
        <title>Phylogenetically driven sequencing of extremely halophilic archaea reveals strategies for static and dynamic osmo-response.</title>
        <authorList>
            <person name="Becker E.A."/>
            <person name="Seitzer P.M."/>
            <person name="Tritt A."/>
            <person name="Larsen D."/>
            <person name="Krusor M."/>
            <person name="Yao A.I."/>
            <person name="Wu D."/>
            <person name="Madern D."/>
            <person name="Eisen J.A."/>
            <person name="Darling A.E."/>
            <person name="Facciotti M.T."/>
        </authorList>
    </citation>
    <scope>NUCLEOTIDE SEQUENCE [LARGE SCALE GENOMIC DNA]</scope>
    <source>
        <strain evidence="3 4">100A6</strain>
    </source>
</reference>
<comment type="caution">
    <text evidence="3">The sequence shown here is derived from an EMBL/GenBank/DDBJ whole genome shotgun (WGS) entry which is preliminary data.</text>
</comment>
<dbReference type="GO" id="GO:0000166">
    <property type="term" value="F:nucleotide binding"/>
    <property type="evidence" value="ECO:0007669"/>
    <property type="project" value="InterPro"/>
</dbReference>
<evidence type="ECO:0000313" key="3">
    <source>
        <dbReference type="EMBL" id="EMA35759.1"/>
    </source>
</evidence>
<dbReference type="Pfam" id="PF22725">
    <property type="entry name" value="GFO_IDH_MocA_C3"/>
    <property type="match status" value="1"/>
</dbReference>
<proteinExistence type="predicted"/>
<name>M0LTM9_9EURY</name>
<accession>M0LTM9</accession>
<dbReference type="PATRIC" id="fig|1132509.6.peg.3815"/>
<feature type="domain" description="Gfo/Idh/MocA-like oxidoreductase N-terminal" evidence="1">
    <location>
        <begin position="8"/>
        <end position="122"/>
    </location>
</feature>